<accession>A0A0P7UEE9</accession>
<feature type="non-terminal residue" evidence="2">
    <location>
        <position position="1"/>
    </location>
</feature>
<organism evidence="2 3">
    <name type="scientific">Scleropages formosus</name>
    <name type="common">Asian bonytongue</name>
    <name type="synonym">Osteoglossum formosum</name>
    <dbReference type="NCBI Taxonomy" id="113540"/>
    <lineage>
        <taxon>Eukaryota</taxon>
        <taxon>Metazoa</taxon>
        <taxon>Chordata</taxon>
        <taxon>Craniata</taxon>
        <taxon>Vertebrata</taxon>
        <taxon>Euteleostomi</taxon>
        <taxon>Actinopterygii</taxon>
        <taxon>Neopterygii</taxon>
        <taxon>Teleostei</taxon>
        <taxon>Osteoglossocephala</taxon>
        <taxon>Osteoglossomorpha</taxon>
        <taxon>Osteoglossiformes</taxon>
        <taxon>Osteoglossidae</taxon>
        <taxon>Scleropages</taxon>
    </lineage>
</organism>
<reference evidence="2 3" key="1">
    <citation type="submission" date="2015-08" db="EMBL/GenBank/DDBJ databases">
        <title>The genome of the Asian arowana (Scleropages formosus).</title>
        <authorList>
            <person name="Tan M.H."/>
            <person name="Gan H.M."/>
            <person name="Croft L.J."/>
            <person name="Austin C.M."/>
        </authorList>
    </citation>
    <scope>NUCLEOTIDE SEQUENCE [LARGE SCALE GENOMIC DNA]</scope>
    <source>
        <strain evidence="2">Aro1</strain>
    </source>
</reference>
<dbReference type="AlphaFoldDB" id="A0A0P7UEE9"/>
<evidence type="ECO:0000313" key="3">
    <source>
        <dbReference type="Proteomes" id="UP000034805"/>
    </source>
</evidence>
<proteinExistence type="predicted"/>
<sequence>CVFCCLCPVPAMIPSDFFYVDPTQVPGQRVSNSVSQLEVFECCQLNTPRPIMSTSVAPSLHFDTFRREPHLIRDLGSRVTSLEPPCDPALSVSPLAMRRRMEIIQLSMEEDQAITSLLKLHYSTQDSTPADLMAMEDGAQHSGSDAISPEHGAKGNLPSTDEIVDSPTCRELTAMAPQCVNCDVHSKPFVEELNFTHADELLYRDTRNWGKGEHRDRLPRGDLHPERWNQGVEQWQVRASMHLGPDGGGH</sequence>
<dbReference type="Proteomes" id="UP000034805">
    <property type="component" value="Unassembled WGS sequence"/>
</dbReference>
<gene>
    <name evidence="2" type="ORF">Z043_122812</name>
</gene>
<evidence type="ECO:0000256" key="1">
    <source>
        <dbReference type="SAM" id="MobiDB-lite"/>
    </source>
</evidence>
<protein>
    <submittedName>
        <fullName evidence="2">Uncharacterized protein</fullName>
    </submittedName>
</protein>
<evidence type="ECO:0000313" key="2">
    <source>
        <dbReference type="EMBL" id="KPP59278.1"/>
    </source>
</evidence>
<comment type="caution">
    <text evidence="2">The sequence shown here is derived from an EMBL/GenBank/DDBJ whole genome shotgun (WGS) entry which is preliminary data.</text>
</comment>
<name>A0A0P7UEE9_SCLFO</name>
<dbReference type="EMBL" id="JARO02012403">
    <property type="protein sequence ID" value="KPP59278.1"/>
    <property type="molecule type" value="Genomic_DNA"/>
</dbReference>
<feature type="region of interest" description="Disordered" evidence="1">
    <location>
        <begin position="138"/>
        <end position="160"/>
    </location>
</feature>